<feature type="domain" description="ER-bound oxygenase mpaB/mpaB'/Rubber oxygenase catalytic" evidence="2">
    <location>
        <begin position="25"/>
        <end position="260"/>
    </location>
</feature>
<dbReference type="InterPro" id="IPR018713">
    <property type="entry name" value="MPAB/Lcp_cat_dom"/>
</dbReference>
<reference evidence="3 4" key="1">
    <citation type="submission" date="2019-11" db="EMBL/GenBank/DDBJ databases">
        <title>Acidiferrimicrobium australis gen. nov., sp. nov., an acidophilic and obligately heterotrophic, member of the Actinobacteria that catalyses dissimilatory oxido- reduction of iron isolated from metal-rich acidic water in Chile.</title>
        <authorList>
            <person name="Gonzalez D."/>
            <person name="Huber K."/>
            <person name="Hedrich S."/>
            <person name="Rojas-Villalobos C."/>
            <person name="Quatrini R."/>
            <person name="Dinamarca M.A."/>
            <person name="Schwarz A."/>
            <person name="Canales C."/>
            <person name="Nancucheo I."/>
        </authorList>
    </citation>
    <scope>NUCLEOTIDE SEQUENCE [LARGE SCALE GENOMIC DNA]</scope>
    <source>
        <strain evidence="3 4">USS-CCA1</strain>
    </source>
</reference>
<keyword evidence="4" id="KW-1185">Reference proteome</keyword>
<dbReference type="Pfam" id="PF09995">
    <property type="entry name" value="MPAB_Lcp_cat"/>
    <property type="match status" value="1"/>
</dbReference>
<name>A0ABW9QYK0_9ACTN</name>
<dbReference type="Proteomes" id="UP000437736">
    <property type="component" value="Unassembled WGS sequence"/>
</dbReference>
<evidence type="ECO:0000313" key="4">
    <source>
        <dbReference type="Proteomes" id="UP000437736"/>
    </source>
</evidence>
<dbReference type="PANTHER" id="PTHR36151:SF3">
    <property type="entry name" value="ER-BOUND OXYGENASE MPAB_MPAB'_RUBBER OXYGENASE CATALYTIC DOMAIN-CONTAINING PROTEIN"/>
    <property type="match status" value="1"/>
</dbReference>
<dbReference type="EMBL" id="WJHE01001190">
    <property type="protein sequence ID" value="MST34744.1"/>
    <property type="molecule type" value="Genomic_DNA"/>
</dbReference>
<evidence type="ECO:0000259" key="2">
    <source>
        <dbReference type="Pfam" id="PF09995"/>
    </source>
</evidence>
<evidence type="ECO:0000313" key="3">
    <source>
        <dbReference type="EMBL" id="MST34744.1"/>
    </source>
</evidence>
<protein>
    <submittedName>
        <fullName evidence="3">DUF2236 domain-containing protein</fullName>
    </submittedName>
</protein>
<gene>
    <name evidence="3" type="ORF">GHK86_18700</name>
</gene>
<dbReference type="PANTHER" id="PTHR36151">
    <property type="entry name" value="BLR2777 PROTEIN"/>
    <property type="match status" value="1"/>
</dbReference>
<feature type="region of interest" description="Disordered" evidence="1">
    <location>
        <begin position="1"/>
        <end position="23"/>
    </location>
</feature>
<feature type="non-terminal residue" evidence="3">
    <location>
        <position position="304"/>
    </location>
</feature>
<accession>A0ABW9QYK0</accession>
<comment type="caution">
    <text evidence="3">The sequence shown here is derived from an EMBL/GenBank/DDBJ whole genome shotgun (WGS) entry which is preliminary data.</text>
</comment>
<sequence>MSGTRPSHAGGCGERPGPGPGSLSWSLVGDARGLLLAPATIVLQLAHPTVGAGMAQHSDFTRHPWGRLLRTINSSIRSTYGSERVAAGEAARLREMHAGITGVDDRGRRYAALDPAASAWVHLTLSRYFIDVQSLLGRRLPDSDAERFYREWRTVGLGLGVPDAAMPADWGAFGRYFDTVVSDVLEDNQAVRHALALTRRPPPPARWLAGPLWDRLTDRPAALHELFTVGALPGQLRERLGLAWSEAEERKLQRWATGIRRAGEALPAPLHYYPQVAPHVLAAALYGRRPGGPLRRRPPVARCA</sequence>
<proteinExistence type="predicted"/>
<organism evidence="3 4">
    <name type="scientific">Acidiferrimicrobium australe</name>
    <dbReference type="NCBI Taxonomy" id="2664430"/>
    <lineage>
        <taxon>Bacteria</taxon>
        <taxon>Bacillati</taxon>
        <taxon>Actinomycetota</taxon>
        <taxon>Acidimicrobiia</taxon>
        <taxon>Acidimicrobiales</taxon>
        <taxon>Acidimicrobiaceae</taxon>
        <taxon>Acidiferrimicrobium</taxon>
    </lineage>
</organism>
<evidence type="ECO:0000256" key="1">
    <source>
        <dbReference type="SAM" id="MobiDB-lite"/>
    </source>
</evidence>